<dbReference type="AlphaFoldDB" id="A0A4R8MBW2"/>
<sequence length="394" mass="43802">MSRSFAVFFSLYMLIYGSMHVFVYFKLRSAIGRGWKWTALFILVSLAMIVGARALWLFDFGDAHTLRKVLSCSGYVWMAFIFMTFAWFVLIDMVRLLFYILDGLLSSRFGELLGSPKLRAFIAVSAALSICVYGWFEALNIRTVTITIPTAKLPRGVDRVRIAQLSDVHLGWIIQEQRLAAMLDAVKAVEPDMLVITGDLVDGDMEERQAEVALFRGLKLPHGIYAVTGNHEYHAGIGQALAFKEHAGLRVLRNEAVRAGGVILAGVDDRAARRYGHPGVPDASVLAGMPPNRFVVLLKHQPYVDSDAVGLFDLQLSGHTHGGQIWPFYWATRAVYDYRPGLRAIVPPERSGQAHAASPGRQSRIYVNNGTGTWGPPIRFLTPPEVTVIDIVRE</sequence>
<proteinExistence type="predicted"/>
<evidence type="ECO:0000256" key="1">
    <source>
        <dbReference type="ARBA" id="ARBA00022723"/>
    </source>
</evidence>
<protein>
    <recommendedName>
        <fullName evidence="4">Calcineurin-like phosphoesterase domain-containing protein</fullName>
    </recommendedName>
</protein>
<evidence type="ECO:0000259" key="4">
    <source>
        <dbReference type="Pfam" id="PF00149"/>
    </source>
</evidence>
<dbReference type="CDD" id="cd07385">
    <property type="entry name" value="MPP_YkuE_C"/>
    <property type="match status" value="1"/>
</dbReference>
<dbReference type="GO" id="GO:0009245">
    <property type="term" value="P:lipid A biosynthetic process"/>
    <property type="evidence" value="ECO:0007669"/>
    <property type="project" value="TreeGrafter"/>
</dbReference>
<reference evidence="5 6" key="1">
    <citation type="submission" date="2019-03" db="EMBL/GenBank/DDBJ databases">
        <title>Genomic Encyclopedia of Type Strains, Phase IV (KMG-IV): sequencing the most valuable type-strain genomes for metagenomic binning, comparative biology and taxonomic classification.</title>
        <authorList>
            <person name="Goeker M."/>
        </authorList>
    </citation>
    <scope>NUCLEOTIDE SEQUENCE [LARGE SCALE GENOMIC DNA]</scope>
    <source>
        <strain evidence="5 6">DSM 25964</strain>
    </source>
</reference>
<dbReference type="Proteomes" id="UP000295066">
    <property type="component" value="Unassembled WGS sequence"/>
</dbReference>
<keyword evidence="3" id="KW-0812">Transmembrane</keyword>
<dbReference type="PANTHER" id="PTHR31302:SF31">
    <property type="entry name" value="PHOSPHODIESTERASE YAEI"/>
    <property type="match status" value="1"/>
</dbReference>
<keyword evidence="6" id="KW-1185">Reference proteome</keyword>
<evidence type="ECO:0000256" key="2">
    <source>
        <dbReference type="ARBA" id="ARBA00022801"/>
    </source>
</evidence>
<dbReference type="InterPro" id="IPR051158">
    <property type="entry name" value="Metallophosphoesterase_sf"/>
</dbReference>
<feature type="transmembrane region" description="Helical" evidence="3">
    <location>
        <begin position="37"/>
        <end position="56"/>
    </location>
</feature>
<dbReference type="Gene3D" id="3.60.21.10">
    <property type="match status" value="1"/>
</dbReference>
<evidence type="ECO:0000256" key="3">
    <source>
        <dbReference type="SAM" id="Phobius"/>
    </source>
</evidence>
<name>A0A4R8MBW2_9BACT</name>
<feature type="transmembrane region" description="Helical" evidence="3">
    <location>
        <begin position="76"/>
        <end position="98"/>
    </location>
</feature>
<keyword evidence="3" id="KW-1133">Transmembrane helix</keyword>
<organism evidence="5 6">
    <name type="scientific">Aminivibrio pyruvatiphilus</name>
    <dbReference type="NCBI Taxonomy" id="1005740"/>
    <lineage>
        <taxon>Bacteria</taxon>
        <taxon>Thermotogati</taxon>
        <taxon>Synergistota</taxon>
        <taxon>Synergistia</taxon>
        <taxon>Synergistales</taxon>
        <taxon>Aminobacteriaceae</taxon>
        <taxon>Aminivibrio</taxon>
    </lineage>
</organism>
<keyword evidence="3" id="KW-0472">Membrane</keyword>
<evidence type="ECO:0000313" key="5">
    <source>
        <dbReference type="EMBL" id="TDY63223.1"/>
    </source>
</evidence>
<feature type="domain" description="Calcineurin-like phosphoesterase" evidence="4">
    <location>
        <begin position="161"/>
        <end position="321"/>
    </location>
</feature>
<comment type="caution">
    <text evidence="5">The sequence shown here is derived from an EMBL/GenBank/DDBJ whole genome shotgun (WGS) entry which is preliminary data.</text>
</comment>
<dbReference type="EMBL" id="SORI01000002">
    <property type="protein sequence ID" value="TDY63223.1"/>
    <property type="molecule type" value="Genomic_DNA"/>
</dbReference>
<dbReference type="PANTHER" id="PTHR31302">
    <property type="entry name" value="TRANSMEMBRANE PROTEIN WITH METALLOPHOSPHOESTERASE DOMAIN-RELATED"/>
    <property type="match status" value="1"/>
</dbReference>
<gene>
    <name evidence="5" type="ORF">C8D99_102204</name>
</gene>
<evidence type="ECO:0000313" key="6">
    <source>
        <dbReference type="Proteomes" id="UP000295066"/>
    </source>
</evidence>
<dbReference type="GO" id="GO:0046872">
    <property type="term" value="F:metal ion binding"/>
    <property type="evidence" value="ECO:0007669"/>
    <property type="project" value="UniProtKB-KW"/>
</dbReference>
<dbReference type="InterPro" id="IPR004843">
    <property type="entry name" value="Calcineurin-like_PHP"/>
</dbReference>
<keyword evidence="1" id="KW-0479">Metal-binding</keyword>
<feature type="transmembrane region" description="Helical" evidence="3">
    <location>
        <begin position="6"/>
        <end position="25"/>
    </location>
</feature>
<dbReference type="RefSeq" id="WP_133956180.1">
    <property type="nucleotide sequence ID" value="NZ_SORI01000002.1"/>
</dbReference>
<dbReference type="SUPFAM" id="SSF56300">
    <property type="entry name" value="Metallo-dependent phosphatases"/>
    <property type="match status" value="1"/>
</dbReference>
<dbReference type="InterPro" id="IPR029052">
    <property type="entry name" value="Metallo-depent_PP-like"/>
</dbReference>
<dbReference type="OrthoDB" id="9780884at2"/>
<dbReference type="Pfam" id="PF00149">
    <property type="entry name" value="Metallophos"/>
    <property type="match status" value="1"/>
</dbReference>
<accession>A0A4R8MBW2</accession>
<keyword evidence="2" id="KW-0378">Hydrolase</keyword>
<dbReference type="GO" id="GO:0008758">
    <property type="term" value="F:UDP-2,3-diacylglucosamine hydrolase activity"/>
    <property type="evidence" value="ECO:0007669"/>
    <property type="project" value="TreeGrafter"/>
</dbReference>
<dbReference type="GO" id="GO:0016020">
    <property type="term" value="C:membrane"/>
    <property type="evidence" value="ECO:0007669"/>
    <property type="project" value="GOC"/>
</dbReference>